<accession>A0A1I3U4X8</accession>
<organism evidence="1 2">
    <name type="scientific">Amycolatopsis sacchari</name>
    <dbReference type="NCBI Taxonomy" id="115433"/>
    <lineage>
        <taxon>Bacteria</taxon>
        <taxon>Bacillati</taxon>
        <taxon>Actinomycetota</taxon>
        <taxon>Actinomycetes</taxon>
        <taxon>Pseudonocardiales</taxon>
        <taxon>Pseudonocardiaceae</taxon>
        <taxon>Amycolatopsis</taxon>
    </lineage>
</organism>
<evidence type="ECO:0000313" key="2">
    <source>
        <dbReference type="Proteomes" id="UP000199025"/>
    </source>
</evidence>
<reference evidence="1 2" key="1">
    <citation type="submission" date="2016-10" db="EMBL/GenBank/DDBJ databases">
        <authorList>
            <person name="de Groot N.N."/>
        </authorList>
    </citation>
    <scope>NUCLEOTIDE SEQUENCE [LARGE SCALE GENOMIC DNA]</scope>
    <source>
        <strain evidence="1 2">DSM 44468</strain>
    </source>
</reference>
<dbReference type="EMBL" id="FORP01000008">
    <property type="protein sequence ID" value="SFJ76841.1"/>
    <property type="molecule type" value="Genomic_DNA"/>
</dbReference>
<dbReference type="Proteomes" id="UP000199025">
    <property type="component" value="Unassembled WGS sequence"/>
</dbReference>
<name>A0A1I3U4X8_9PSEU</name>
<sequence>MDTSVTEGPVLAAFRLSEEQAAGGYLAARKEMVRLATRVASLRQLVREQPGRAGYRVALAAAEDAHRAAVTRTGLAFERWQAAQLRSDAVWSETFGRAA</sequence>
<protein>
    <submittedName>
        <fullName evidence="1">Uncharacterized protein</fullName>
    </submittedName>
</protein>
<dbReference type="AlphaFoldDB" id="A0A1I3U4X8"/>
<keyword evidence="2" id="KW-1185">Reference proteome</keyword>
<gene>
    <name evidence="1" type="ORF">SAMN05421835_108195</name>
</gene>
<evidence type="ECO:0000313" key="1">
    <source>
        <dbReference type="EMBL" id="SFJ76841.1"/>
    </source>
</evidence>
<proteinExistence type="predicted"/>
<dbReference type="STRING" id="115433.SAMN05421835_108195"/>